<accession>A0A5S3PTQ0</accession>
<name>A0A5S3PTQ0_9FLAO</name>
<sequence length="177" mass="19697">MNKIVPSGLKMLLFGVCLFFGSVNCFAQNPTQKSDFWNKVRFGGGIGFNFSNGGFNGSIAPSAIYQFNDYIAAGIGANVNFFKFNNQKFWAYGPSAVVLGNPIPQIQLSAEFEQLRINSSIQTIGGTLERDFWSPALFIGAGYRTNFATVGIRYNLLYDNVDSIYLNAWTPFVRVYF</sequence>
<dbReference type="EMBL" id="VATY01000001">
    <property type="protein sequence ID" value="TMM58343.1"/>
    <property type="molecule type" value="Genomic_DNA"/>
</dbReference>
<dbReference type="Proteomes" id="UP000310314">
    <property type="component" value="Unassembled WGS sequence"/>
</dbReference>
<gene>
    <name evidence="2" type="ORF">FEE95_02625</name>
</gene>
<keyword evidence="3" id="KW-1185">Reference proteome</keyword>
<evidence type="ECO:0000313" key="2">
    <source>
        <dbReference type="EMBL" id="TMM58343.1"/>
    </source>
</evidence>
<feature type="chain" id="PRO_5024344282" evidence="1">
    <location>
        <begin position="28"/>
        <end position="177"/>
    </location>
</feature>
<keyword evidence="1" id="KW-0732">Signal</keyword>
<organism evidence="2 3">
    <name type="scientific">Maribacter algarum</name>
    <name type="common">ex Zhang et al. 2020</name>
    <dbReference type="NCBI Taxonomy" id="2578118"/>
    <lineage>
        <taxon>Bacteria</taxon>
        <taxon>Pseudomonadati</taxon>
        <taxon>Bacteroidota</taxon>
        <taxon>Flavobacteriia</taxon>
        <taxon>Flavobacteriales</taxon>
        <taxon>Flavobacteriaceae</taxon>
        <taxon>Maribacter</taxon>
    </lineage>
</organism>
<evidence type="ECO:0000256" key="1">
    <source>
        <dbReference type="SAM" id="SignalP"/>
    </source>
</evidence>
<reference evidence="2 3" key="1">
    <citation type="submission" date="2019-05" db="EMBL/GenBank/DDBJ databases">
        <authorList>
            <person name="Zhang J.-Y."/>
            <person name="Feg X."/>
            <person name="Du Z.-J."/>
        </authorList>
    </citation>
    <scope>NUCLEOTIDE SEQUENCE [LARGE SCALE GENOMIC DNA]</scope>
    <source>
        <strain evidence="2 3">RZ26</strain>
    </source>
</reference>
<evidence type="ECO:0000313" key="3">
    <source>
        <dbReference type="Proteomes" id="UP000310314"/>
    </source>
</evidence>
<feature type="signal peptide" evidence="1">
    <location>
        <begin position="1"/>
        <end position="27"/>
    </location>
</feature>
<dbReference type="AlphaFoldDB" id="A0A5S3PTQ0"/>
<protein>
    <submittedName>
        <fullName evidence="2">Alpha-ketoglutarate decarboxylase</fullName>
    </submittedName>
</protein>
<proteinExistence type="predicted"/>
<comment type="caution">
    <text evidence="2">The sequence shown here is derived from an EMBL/GenBank/DDBJ whole genome shotgun (WGS) entry which is preliminary data.</text>
</comment>
<dbReference type="RefSeq" id="WP_138656276.1">
    <property type="nucleotide sequence ID" value="NZ_VATY01000001.1"/>
</dbReference>
<dbReference type="OrthoDB" id="1160493at2"/>